<comment type="similarity">
    <text evidence="1">Belongs to the FAH family.</text>
</comment>
<gene>
    <name evidence="4" type="ORF">J2S37_001666</name>
</gene>
<keyword evidence="4" id="KW-0378">Hydrolase</keyword>
<organism evidence="4 5">
    <name type="scientific">Corynebacterium felinum</name>
    <dbReference type="NCBI Taxonomy" id="131318"/>
    <lineage>
        <taxon>Bacteria</taxon>
        <taxon>Bacillati</taxon>
        <taxon>Actinomycetota</taxon>
        <taxon>Actinomycetes</taxon>
        <taxon>Mycobacteriales</taxon>
        <taxon>Corynebacteriaceae</taxon>
        <taxon>Corynebacterium</taxon>
    </lineage>
</organism>
<sequence>MKIATIRRTNATATVVVDSPTTGRLIPGISSVQELLQSPTWRTIAESASQLIHFAPQDLAPVIPRPEKIICVGLNYAQHIREMGRELPEVPTLFIKFADALTGPFDTVTIPESAAACLDAEAELAVIIGSTAHRVSAEEAHSHIAGYALMNDYTQRDWQRRTLQFHQGKSYFRSSGFGPWMTTADAFDPTRAHRLTCHWDQELFQEGSTDDLIFSCAELVSFCSQIYPLNPGDVIATGTPHGVGFAREPQRFIRSGQTVRIAIEGLGEIANRTVIVPDTQ</sequence>
<protein>
    <submittedName>
        <fullName evidence="4">Acylpyruvate hydrolase</fullName>
        <ecNumber evidence="4">3.7.1.5</ecNumber>
    </submittedName>
</protein>
<dbReference type="EC" id="3.7.1.5" evidence="4"/>
<dbReference type="InterPro" id="IPR051121">
    <property type="entry name" value="FAH"/>
</dbReference>
<dbReference type="RefSeq" id="WP_277104707.1">
    <property type="nucleotide sequence ID" value="NZ_BAAAJS010000068.1"/>
</dbReference>
<comment type="caution">
    <text evidence="4">The sequence shown here is derived from an EMBL/GenBank/DDBJ whole genome shotgun (WGS) entry which is preliminary data.</text>
</comment>
<dbReference type="SUPFAM" id="SSF56529">
    <property type="entry name" value="FAH"/>
    <property type="match status" value="1"/>
</dbReference>
<keyword evidence="5" id="KW-1185">Reference proteome</keyword>
<evidence type="ECO:0000256" key="2">
    <source>
        <dbReference type="ARBA" id="ARBA00022723"/>
    </source>
</evidence>
<dbReference type="EMBL" id="JAVDYF010000001">
    <property type="protein sequence ID" value="MDR7355128.1"/>
    <property type="molecule type" value="Genomic_DNA"/>
</dbReference>
<dbReference type="PANTHER" id="PTHR42796">
    <property type="entry name" value="FUMARYLACETOACETATE HYDROLASE DOMAIN-CONTAINING PROTEIN 2A-RELATED"/>
    <property type="match status" value="1"/>
</dbReference>
<feature type="domain" description="Fumarylacetoacetase-like C-terminal" evidence="3">
    <location>
        <begin position="68"/>
        <end position="272"/>
    </location>
</feature>
<dbReference type="PANTHER" id="PTHR42796:SF4">
    <property type="entry name" value="FUMARYLACETOACETATE HYDROLASE DOMAIN-CONTAINING PROTEIN 2A"/>
    <property type="match status" value="1"/>
</dbReference>
<accession>A0ABU2B936</accession>
<reference evidence="4 5" key="1">
    <citation type="submission" date="2023-07" db="EMBL/GenBank/DDBJ databases">
        <title>Sequencing the genomes of 1000 actinobacteria strains.</title>
        <authorList>
            <person name="Klenk H.-P."/>
        </authorList>
    </citation>
    <scope>NUCLEOTIDE SEQUENCE [LARGE SCALE GENOMIC DNA]</scope>
    <source>
        <strain evidence="4 5">DSM 44508</strain>
    </source>
</reference>
<name>A0ABU2B936_9CORY</name>
<evidence type="ECO:0000256" key="1">
    <source>
        <dbReference type="ARBA" id="ARBA00010211"/>
    </source>
</evidence>
<evidence type="ECO:0000313" key="4">
    <source>
        <dbReference type="EMBL" id="MDR7355128.1"/>
    </source>
</evidence>
<proteinExistence type="inferred from homology"/>
<dbReference type="Proteomes" id="UP001183619">
    <property type="component" value="Unassembled WGS sequence"/>
</dbReference>
<dbReference type="GO" id="GO:0047621">
    <property type="term" value="F:acylpyruvate hydrolase activity"/>
    <property type="evidence" value="ECO:0007669"/>
    <property type="project" value="UniProtKB-EC"/>
</dbReference>
<evidence type="ECO:0000259" key="3">
    <source>
        <dbReference type="Pfam" id="PF01557"/>
    </source>
</evidence>
<evidence type="ECO:0000313" key="5">
    <source>
        <dbReference type="Proteomes" id="UP001183619"/>
    </source>
</evidence>
<dbReference type="Pfam" id="PF01557">
    <property type="entry name" value="FAA_hydrolase"/>
    <property type="match status" value="1"/>
</dbReference>
<dbReference type="Gene3D" id="3.90.850.10">
    <property type="entry name" value="Fumarylacetoacetase-like, C-terminal domain"/>
    <property type="match status" value="1"/>
</dbReference>
<keyword evidence="2" id="KW-0479">Metal-binding</keyword>
<dbReference type="InterPro" id="IPR036663">
    <property type="entry name" value="Fumarylacetoacetase_C_sf"/>
</dbReference>
<dbReference type="InterPro" id="IPR011234">
    <property type="entry name" value="Fumarylacetoacetase-like_C"/>
</dbReference>